<evidence type="ECO:0000313" key="1">
    <source>
        <dbReference type="EMBL" id="ETN70314.1"/>
    </source>
</evidence>
<accession>W2SKY2</accession>
<name>W2SKY2_NECAM</name>
<organism evidence="1 2">
    <name type="scientific">Necator americanus</name>
    <name type="common">Human hookworm</name>
    <dbReference type="NCBI Taxonomy" id="51031"/>
    <lineage>
        <taxon>Eukaryota</taxon>
        <taxon>Metazoa</taxon>
        <taxon>Ecdysozoa</taxon>
        <taxon>Nematoda</taxon>
        <taxon>Chromadorea</taxon>
        <taxon>Rhabditida</taxon>
        <taxon>Rhabditina</taxon>
        <taxon>Rhabditomorpha</taxon>
        <taxon>Strongyloidea</taxon>
        <taxon>Ancylostomatidae</taxon>
        <taxon>Bunostominae</taxon>
        <taxon>Necator</taxon>
    </lineage>
</organism>
<dbReference type="EMBL" id="KI668980">
    <property type="protein sequence ID" value="ETN70314.1"/>
    <property type="molecule type" value="Genomic_DNA"/>
</dbReference>
<dbReference type="Proteomes" id="UP000053676">
    <property type="component" value="Unassembled WGS sequence"/>
</dbReference>
<dbReference type="KEGG" id="nai:NECAME_14868"/>
<keyword evidence="2" id="KW-1185">Reference proteome</keyword>
<dbReference type="AlphaFoldDB" id="W2SKY2"/>
<sequence>MDVGGGGGGGGCPFRERSDLSVHAVPSKTLLVEHEPRVFRILREKEKNKKASCLAQKDLRTEVDQGDREKIFWIDIWTTYLKQGN</sequence>
<gene>
    <name evidence="1" type="ORF">NECAME_14868</name>
</gene>
<proteinExistence type="predicted"/>
<reference evidence="2" key="1">
    <citation type="journal article" date="2014" name="Nat. Genet.">
        <title>Genome of the human hookworm Necator americanus.</title>
        <authorList>
            <person name="Tang Y.T."/>
            <person name="Gao X."/>
            <person name="Rosa B.A."/>
            <person name="Abubucker S."/>
            <person name="Hallsworth-Pepin K."/>
            <person name="Martin J."/>
            <person name="Tyagi R."/>
            <person name="Heizer E."/>
            <person name="Zhang X."/>
            <person name="Bhonagiri-Palsikar V."/>
            <person name="Minx P."/>
            <person name="Warren W.C."/>
            <person name="Wang Q."/>
            <person name="Zhan B."/>
            <person name="Hotez P.J."/>
            <person name="Sternberg P.W."/>
            <person name="Dougall A."/>
            <person name="Gaze S.T."/>
            <person name="Mulvenna J."/>
            <person name="Sotillo J."/>
            <person name="Ranganathan S."/>
            <person name="Rabelo E.M."/>
            <person name="Wilson R.K."/>
            <person name="Felgner P.L."/>
            <person name="Bethony J."/>
            <person name="Hawdon J.M."/>
            <person name="Gasser R.B."/>
            <person name="Loukas A."/>
            <person name="Mitreva M."/>
        </authorList>
    </citation>
    <scope>NUCLEOTIDE SEQUENCE [LARGE SCALE GENOMIC DNA]</scope>
</reference>
<protein>
    <submittedName>
        <fullName evidence="1">Uncharacterized protein</fullName>
    </submittedName>
</protein>
<evidence type="ECO:0000313" key="2">
    <source>
        <dbReference type="Proteomes" id="UP000053676"/>
    </source>
</evidence>